<dbReference type="VEuPathDB" id="AmoebaDB:ACA1_192710"/>
<dbReference type="PANTHER" id="PTHR43047:SF71">
    <property type="entry name" value="HISTIDINE KINASE CONTAINING CHEY-HOMOLOGOUS RECEIVER DOMAIN-RELATED"/>
    <property type="match status" value="1"/>
</dbReference>
<dbReference type="CDD" id="cd16922">
    <property type="entry name" value="HATPase_EvgS-ArcB-TorS-like"/>
    <property type="match status" value="1"/>
</dbReference>
<sequence length="660" mass="72090">MALTSLLGRRSRGCIPDLKPPPAHSTAPLGGSDETTESIEEEDFRKAFLHLFIMIHCAGSSVLALLQIAFEDYSFASAASLILSMATAALLFICLYHPLTFSSTSTSSSSSSSSSSTSSTGGVDLRVGLYAYCGLLDVVMSGVVLTDPQERDVYMWFLAIPFLFLHARGVRSCVVALVAVCVQTTVLRYLRRHYDWSTTGHAPPTLRETIIGETYCDCFLWILLTTLTACHHHARVQATNRLRAAIKEKEAINCELRRAMQAKSEFLANMSHELRTPMHGIVAMSRELQDTTEPCSKVHDAVDVISTCAEHLLSLVSDILDFERVESNKLQLENIPFSVATEAQKAVRLLQLTADKKGISLTLQNEVAHPWRRGDPLRFRQVLGHILSNAVKFTPSKGSVSVRLRNDENNPVTGVIASVTDTGTGITPDNLQQLFTLDSSIGRKYGGSGLGLALSGRLCRAMGGSIECESQLGHGSTFTCRFALPVVPQEDRRSAGATVTAGALPRPADGAQLSAGFDHLHVLLVEDNAINQKVGLRMLTQLGCKTRVASNGEDCLKLMTQSSDRESPFDIVLMDCQMPVMDGFEATRRLRSMGAQRHGRPLTIVALTASATKEYAQRCLEVGMSDVLFKPLQREDLVATLRKWTATQHHQLAETKPTST</sequence>
<feature type="transmembrane region" description="Helical" evidence="9">
    <location>
        <begin position="47"/>
        <end position="66"/>
    </location>
</feature>
<dbReference type="GO" id="GO:0005886">
    <property type="term" value="C:plasma membrane"/>
    <property type="evidence" value="ECO:0007669"/>
    <property type="project" value="TreeGrafter"/>
</dbReference>
<dbReference type="InterPro" id="IPR036097">
    <property type="entry name" value="HisK_dim/P_sf"/>
</dbReference>
<dbReference type="Gene3D" id="3.30.565.10">
    <property type="entry name" value="Histidine kinase-like ATPase, C-terminal domain"/>
    <property type="match status" value="1"/>
</dbReference>
<dbReference type="PRINTS" id="PR00344">
    <property type="entry name" value="BCTRLSENSOR"/>
</dbReference>
<dbReference type="Gene3D" id="1.10.287.130">
    <property type="match status" value="1"/>
</dbReference>
<feature type="transmembrane region" description="Helical" evidence="9">
    <location>
        <begin position="78"/>
        <end position="99"/>
    </location>
</feature>
<keyword evidence="4" id="KW-0808">Transferase</keyword>
<dbReference type="Pfam" id="PF00512">
    <property type="entry name" value="HisKA"/>
    <property type="match status" value="1"/>
</dbReference>
<evidence type="ECO:0000256" key="4">
    <source>
        <dbReference type="ARBA" id="ARBA00022679"/>
    </source>
</evidence>
<comment type="catalytic activity">
    <reaction evidence="1">
        <text>ATP + protein L-histidine = ADP + protein N-phospho-L-histidine.</text>
        <dbReference type="EC" id="2.7.13.3"/>
    </reaction>
</comment>
<dbReference type="SMART" id="SM00387">
    <property type="entry name" value="HATPase_c"/>
    <property type="match status" value="1"/>
</dbReference>
<keyword evidence="9" id="KW-0812">Transmembrane</keyword>
<evidence type="ECO:0000259" key="10">
    <source>
        <dbReference type="PROSITE" id="PS50109"/>
    </source>
</evidence>
<dbReference type="SMART" id="SM00388">
    <property type="entry name" value="HisKA"/>
    <property type="match status" value="1"/>
</dbReference>
<evidence type="ECO:0000256" key="8">
    <source>
        <dbReference type="SAM" id="MobiDB-lite"/>
    </source>
</evidence>
<proteinExistence type="predicted"/>
<dbReference type="PROSITE" id="PS50109">
    <property type="entry name" value="HIS_KIN"/>
    <property type="match status" value="1"/>
</dbReference>
<dbReference type="RefSeq" id="XP_004336511.1">
    <property type="nucleotide sequence ID" value="XM_004336463.1"/>
</dbReference>
<evidence type="ECO:0000256" key="6">
    <source>
        <dbReference type="PROSITE-ProRule" id="PRU00169"/>
    </source>
</evidence>
<feature type="domain" description="Histidine kinase" evidence="10">
    <location>
        <begin position="269"/>
        <end position="486"/>
    </location>
</feature>
<dbReference type="SUPFAM" id="SSF47384">
    <property type="entry name" value="Homodimeric domain of signal transducing histidine kinase"/>
    <property type="match status" value="1"/>
</dbReference>
<dbReference type="InterPro" id="IPR004358">
    <property type="entry name" value="Sig_transdc_His_kin-like_C"/>
</dbReference>
<dbReference type="SUPFAM" id="SSF52172">
    <property type="entry name" value="CheY-like"/>
    <property type="match status" value="1"/>
</dbReference>
<evidence type="ECO:0000313" key="13">
    <source>
        <dbReference type="Proteomes" id="UP000011083"/>
    </source>
</evidence>
<keyword evidence="7" id="KW-0175">Coiled coil</keyword>
<accession>L8GPD1</accession>
<evidence type="ECO:0000256" key="1">
    <source>
        <dbReference type="ARBA" id="ARBA00000085"/>
    </source>
</evidence>
<dbReference type="GO" id="GO:0009927">
    <property type="term" value="F:histidine phosphotransfer kinase activity"/>
    <property type="evidence" value="ECO:0007669"/>
    <property type="project" value="TreeGrafter"/>
</dbReference>
<dbReference type="CDD" id="cd17546">
    <property type="entry name" value="REC_hyHK_CKI1_RcsC-like"/>
    <property type="match status" value="1"/>
</dbReference>
<dbReference type="Proteomes" id="UP000011083">
    <property type="component" value="Unassembled WGS sequence"/>
</dbReference>
<dbReference type="SMART" id="SM00448">
    <property type="entry name" value="REC"/>
    <property type="match status" value="1"/>
</dbReference>
<dbReference type="KEGG" id="acan:ACA1_192710"/>
<dbReference type="InterPro" id="IPR005467">
    <property type="entry name" value="His_kinase_dom"/>
</dbReference>
<dbReference type="EMBL" id="KB008052">
    <property type="protein sequence ID" value="ELR14498.1"/>
    <property type="molecule type" value="Genomic_DNA"/>
</dbReference>
<dbReference type="InterPro" id="IPR001789">
    <property type="entry name" value="Sig_transdc_resp-reg_receiver"/>
</dbReference>
<dbReference type="PANTHER" id="PTHR43047">
    <property type="entry name" value="TWO-COMPONENT HISTIDINE PROTEIN KINASE"/>
    <property type="match status" value="1"/>
</dbReference>
<protein>
    <recommendedName>
        <fullName evidence="2">histidine kinase</fullName>
        <ecNumber evidence="2">2.7.13.3</ecNumber>
    </recommendedName>
</protein>
<reference evidence="12 13" key="1">
    <citation type="journal article" date="2013" name="Genome Biol.">
        <title>Genome of Acanthamoeba castellanii highlights extensive lateral gene transfer and early evolution of tyrosine kinase signaling.</title>
        <authorList>
            <person name="Clarke M."/>
            <person name="Lohan A.J."/>
            <person name="Liu B."/>
            <person name="Lagkouvardos I."/>
            <person name="Roy S."/>
            <person name="Zafar N."/>
            <person name="Bertelli C."/>
            <person name="Schilde C."/>
            <person name="Kianianmomeni A."/>
            <person name="Burglin T.R."/>
            <person name="Frech C."/>
            <person name="Turcotte B."/>
            <person name="Kopec K.O."/>
            <person name="Synnott J.M."/>
            <person name="Choo C."/>
            <person name="Paponov I."/>
            <person name="Finkler A."/>
            <person name="Soon Heng Tan C."/>
            <person name="Hutchins A.P."/>
            <person name="Weinmeier T."/>
            <person name="Rattei T."/>
            <person name="Chu J.S."/>
            <person name="Gimenez G."/>
            <person name="Irimia M."/>
            <person name="Rigden D.J."/>
            <person name="Fitzpatrick D.A."/>
            <person name="Lorenzo-Morales J."/>
            <person name="Bateman A."/>
            <person name="Chiu C.H."/>
            <person name="Tang P."/>
            <person name="Hegemann P."/>
            <person name="Fromm H."/>
            <person name="Raoult D."/>
            <person name="Greub G."/>
            <person name="Miranda-Saavedra D."/>
            <person name="Chen N."/>
            <person name="Nash P."/>
            <person name="Ginger M.L."/>
            <person name="Horn M."/>
            <person name="Schaap P."/>
            <person name="Caler L."/>
            <person name="Loftus B."/>
        </authorList>
    </citation>
    <scope>NUCLEOTIDE SEQUENCE [LARGE SCALE GENOMIC DNA]</scope>
    <source>
        <strain evidence="12 13">Neff</strain>
    </source>
</reference>
<dbReference type="GO" id="GO:0000155">
    <property type="term" value="F:phosphorelay sensor kinase activity"/>
    <property type="evidence" value="ECO:0007669"/>
    <property type="project" value="InterPro"/>
</dbReference>
<dbReference type="GeneID" id="14915110"/>
<evidence type="ECO:0000256" key="7">
    <source>
        <dbReference type="SAM" id="Coils"/>
    </source>
</evidence>
<keyword evidence="9" id="KW-0472">Membrane</keyword>
<feature type="coiled-coil region" evidence="7">
    <location>
        <begin position="235"/>
        <end position="262"/>
    </location>
</feature>
<feature type="region of interest" description="Disordered" evidence="8">
    <location>
        <begin position="1"/>
        <end position="36"/>
    </location>
</feature>
<dbReference type="Gene3D" id="3.40.50.2300">
    <property type="match status" value="1"/>
</dbReference>
<dbReference type="InterPro" id="IPR003594">
    <property type="entry name" value="HATPase_dom"/>
</dbReference>
<dbReference type="Pfam" id="PF02518">
    <property type="entry name" value="HATPase_c"/>
    <property type="match status" value="1"/>
</dbReference>
<dbReference type="SUPFAM" id="SSF55874">
    <property type="entry name" value="ATPase domain of HSP90 chaperone/DNA topoisomerase II/histidine kinase"/>
    <property type="match status" value="1"/>
</dbReference>
<evidence type="ECO:0000256" key="3">
    <source>
        <dbReference type="ARBA" id="ARBA00022553"/>
    </source>
</evidence>
<dbReference type="CDD" id="cd00082">
    <property type="entry name" value="HisKA"/>
    <property type="match status" value="1"/>
</dbReference>
<dbReference type="Pfam" id="PF00072">
    <property type="entry name" value="Response_reg"/>
    <property type="match status" value="1"/>
</dbReference>
<dbReference type="InterPro" id="IPR011006">
    <property type="entry name" value="CheY-like_superfamily"/>
</dbReference>
<dbReference type="InterPro" id="IPR036890">
    <property type="entry name" value="HATPase_C_sf"/>
</dbReference>
<dbReference type="PROSITE" id="PS50110">
    <property type="entry name" value="RESPONSE_REGULATORY"/>
    <property type="match status" value="1"/>
</dbReference>
<name>L8GPD1_ACACF</name>
<keyword evidence="9" id="KW-1133">Transmembrane helix</keyword>
<evidence type="ECO:0000256" key="5">
    <source>
        <dbReference type="ARBA" id="ARBA00022777"/>
    </source>
</evidence>
<dbReference type="OrthoDB" id="10266508at2759"/>
<feature type="modified residue" description="4-aspartylphosphate" evidence="6">
    <location>
        <position position="575"/>
    </location>
</feature>
<evidence type="ECO:0000313" key="12">
    <source>
        <dbReference type="EMBL" id="ELR14498.1"/>
    </source>
</evidence>
<feature type="domain" description="Response regulatory" evidence="11">
    <location>
        <begin position="521"/>
        <end position="645"/>
    </location>
</feature>
<evidence type="ECO:0000256" key="9">
    <source>
        <dbReference type="SAM" id="Phobius"/>
    </source>
</evidence>
<evidence type="ECO:0000256" key="2">
    <source>
        <dbReference type="ARBA" id="ARBA00012438"/>
    </source>
</evidence>
<keyword evidence="13" id="KW-1185">Reference proteome</keyword>
<keyword evidence="3 6" id="KW-0597">Phosphoprotein</keyword>
<dbReference type="AlphaFoldDB" id="L8GPD1"/>
<dbReference type="EC" id="2.7.13.3" evidence="2"/>
<dbReference type="InterPro" id="IPR003661">
    <property type="entry name" value="HisK_dim/P_dom"/>
</dbReference>
<evidence type="ECO:0000259" key="11">
    <source>
        <dbReference type="PROSITE" id="PS50110"/>
    </source>
</evidence>
<keyword evidence="5 12" id="KW-0418">Kinase</keyword>
<gene>
    <name evidence="12" type="ORF">ACA1_192710</name>
</gene>
<feature type="transmembrane region" description="Helical" evidence="9">
    <location>
        <begin position="153"/>
        <end position="180"/>
    </location>
</feature>
<organism evidence="12 13">
    <name type="scientific">Acanthamoeba castellanii (strain ATCC 30010 / Neff)</name>
    <dbReference type="NCBI Taxonomy" id="1257118"/>
    <lineage>
        <taxon>Eukaryota</taxon>
        <taxon>Amoebozoa</taxon>
        <taxon>Discosea</taxon>
        <taxon>Longamoebia</taxon>
        <taxon>Centramoebida</taxon>
        <taxon>Acanthamoebidae</taxon>
        <taxon>Acanthamoeba</taxon>
    </lineage>
</organism>